<keyword evidence="3" id="KW-1185">Reference proteome</keyword>
<feature type="chain" id="PRO_5002752147" evidence="1">
    <location>
        <begin position="20"/>
        <end position="369"/>
    </location>
</feature>
<dbReference type="EMBL" id="ABFK02000016">
    <property type="protein sequence ID" value="EDS04583.1"/>
    <property type="molecule type" value="Genomic_DNA"/>
</dbReference>
<dbReference type="GO" id="GO:0006508">
    <property type="term" value="P:proteolysis"/>
    <property type="evidence" value="ECO:0007669"/>
    <property type="project" value="InterPro"/>
</dbReference>
<dbReference type="Proteomes" id="UP000005819">
    <property type="component" value="Unassembled WGS sequence"/>
</dbReference>
<gene>
    <name evidence="2" type="ORF">ALIPUT_00454</name>
</gene>
<dbReference type="eggNOG" id="COG0265">
    <property type="taxonomic scope" value="Bacteria"/>
</dbReference>
<dbReference type="HOGENOM" id="CLU_749324_0_0_10"/>
<name>B0MTA3_9BACT</name>
<dbReference type="GO" id="GO:0004252">
    <property type="term" value="F:serine-type endopeptidase activity"/>
    <property type="evidence" value="ECO:0007669"/>
    <property type="project" value="InterPro"/>
</dbReference>
<comment type="caution">
    <text evidence="2">The sequence shown here is derived from an EMBL/GenBank/DDBJ whole genome shotgun (WGS) entry which is preliminary data.</text>
</comment>
<accession>B0MTA3</accession>
<protein>
    <submittedName>
        <fullName evidence="2">Trypsin</fullName>
    </submittedName>
</protein>
<evidence type="ECO:0000313" key="3">
    <source>
        <dbReference type="Proteomes" id="UP000005819"/>
    </source>
</evidence>
<dbReference type="Gene3D" id="2.40.10.10">
    <property type="entry name" value="Trypsin-like serine proteases"/>
    <property type="match status" value="2"/>
</dbReference>
<dbReference type="Pfam" id="PF13365">
    <property type="entry name" value="Trypsin_2"/>
    <property type="match status" value="1"/>
</dbReference>
<dbReference type="AlphaFoldDB" id="B0MTA3"/>
<dbReference type="GeneID" id="73803498"/>
<reference evidence="2" key="1">
    <citation type="submission" date="2007-10" db="EMBL/GenBank/DDBJ databases">
        <authorList>
            <person name="Fulton L."/>
            <person name="Clifton S."/>
            <person name="Fulton B."/>
            <person name="Xu J."/>
            <person name="Minx P."/>
            <person name="Pepin K.H."/>
            <person name="Johnson M."/>
            <person name="Thiruvilangam P."/>
            <person name="Bhonagiri V."/>
            <person name="Nash W.E."/>
            <person name="Mardis E.R."/>
            <person name="Wilson R.K."/>
        </authorList>
    </citation>
    <scope>NUCLEOTIDE SEQUENCE [LARGE SCALE GENOMIC DNA]</scope>
    <source>
        <strain evidence="2">DSM 17216</strain>
    </source>
</reference>
<dbReference type="InterPro" id="IPR009003">
    <property type="entry name" value="Peptidase_S1_PA"/>
</dbReference>
<dbReference type="PANTHER" id="PTHR43019:SF23">
    <property type="entry name" value="PROTEASE DO-LIKE 5, CHLOROPLASTIC"/>
    <property type="match status" value="1"/>
</dbReference>
<dbReference type="SUPFAM" id="SSF50494">
    <property type="entry name" value="Trypsin-like serine proteases"/>
    <property type="match status" value="1"/>
</dbReference>
<dbReference type="InterPro" id="IPR043504">
    <property type="entry name" value="Peptidase_S1_PA_chymotrypsin"/>
</dbReference>
<evidence type="ECO:0000256" key="1">
    <source>
        <dbReference type="SAM" id="SignalP"/>
    </source>
</evidence>
<feature type="signal peptide" evidence="1">
    <location>
        <begin position="1"/>
        <end position="19"/>
    </location>
</feature>
<keyword evidence="1" id="KW-0732">Signal</keyword>
<reference evidence="2" key="2">
    <citation type="submission" date="2013-09" db="EMBL/GenBank/DDBJ databases">
        <title>Draft genome sequence of Alistipes putredinis (DSM 17216).</title>
        <authorList>
            <person name="Sudarsanam P."/>
            <person name="Ley R."/>
            <person name="Guruge J."/>
            <person name="Turnbaugh P.J."/>
            <person name="Mahowald M."/>
            <person name="Liep D."/>
            <person name="Gordon J."/>
        </authorList>
    </citation>
    <scope>NUCLEOTIDE SEQUENCE</scope>
    <source>
        <strain evidence="2">DSM 17216</strain>
    </source>
</reference>
<sequence length="369" mass="40388">MKSLLLLIILMFQAFILHAQTETIDGFELGGSRITAIGAIGQKSGYKYQNSSTYDNGVKWIEYVRGDVRKPPHSTYDLYFIDDKLTKLEYYTSGFNSNMVEDKYMDLVVTYGEPLITGNSSVLWKTPTLKIKFSYGTGDNSTPFAAATYQYYYYSIAYEYIASTQTQSKQQRPISSGTEKQYTSSGSGFVIATNGIIVTNFHVVDGANGIDVFVNRNGEVKTYNAKVLISDKANDISILKIEDKSFTNFAQLPYAVKTPILDVGTSVFALGYPMSDILGEEIKVTDGIISSKTGYQGDVVTYQISVPIQPGNSGGPLFDKNGNLVGITNAGVPDAQNVGYAIKVSYLKNLLDSAPTPIILPSVNKINIS</sequence>
<organism evidence="2 3">
    <name type="scientific">Alistipes putredinis DSM 17216</name>
    <dbReference type="NCBI Taxonomy" id="445970"/>
    <lineage>
        <taxon>Bacteria</taxon>
        <taxon>Pseudomonadati</taxon>
        <taxon>Bacteroidota</taxon>
        <taxon>Bacteroidia</taxon>
        <taxon>Bacteroidales</taxon>
        <taxon>Rikenellaceae</taxon>
        <taxon>Alistipes</taxon>
    </lineage>
</organism>
<dbReference type="OrthoDB" id="795425at2"/>
<dbReference type="InterPro" id="IPR001940">
    <property type="entry name" value="Peptidase_S1C"/>
</dbReference>
<dbReference type="RefSeq" id="WP_004329288.1">
    <property type="nucleotide sequence ID" value="NZ_DS499579.1"/>
</dbReference>
<proteinExistence type="predicted"/>
<evidence type="ECO:0000313" key="2">
    <source>
        <dbReference type="EMBL" id="EDS04583.1"/>
    </source>
</evidence>
<dbReference type="PANTHER" id="PTHR43019">
    <property type="entry name" value="SERINE ENDOPROTEASE DEGS"/>
    <property type="match status" value="1"/>
</dbReference>
<dbReference type="PRINTS" id="PR00834">
    <property type="entry name" value="PROTEASES2C"/>
</dbReference>